<dbReference type="OrthoDB" id="9812289at2"/>
<dbReference type="Gene3D" id="3.40.630.30">
    <property type="match status" value="1"/>
</dbReference>
<evidence type="ECO:0000313" key="3">
    <source>
        <dbReference type="Proteomes" id="UP000037558"/>
    </source>
</evidence>
<dbReference type="AlphaFoldDB" id="A0A0M0KYL2"/>
<comment type="caution">
    <text evidence="2">The sequence shown here is derived from an EMBL/GenBank/DDBJ whole genome shotgun (WGS) entry which is preliminary data.</text>
</comment>
<keyword evidence="3" id="KW-1185">Reference proteome</keyword>
<dbReference type="PROSITE" id="PS51186">
    <property type="entry name" value="GNAT"/>
    <property type="match status" value="1"/>
</dbReference>
<dbReference type="PATRIC" id="fig|284581.3.peg.1129"/>
<organism evidence="2 3">
    <name type="scientific">Priestia koreensis</name>
    <dbReference type="NCBI Taxonomy" id="284581"/>
    <lineage>
        <taxon>Bacteria</taxon>
        <taxon>Bacillati</taxon>
        <taxon>Bacillota</taxon>
        <taxon>Bacilli</taxon>
        <taxon>Bacillales</taxon>
        <taxon>Bacillaceae</taxon>
        <taxon>Priestia</taxon>
    </lineage>
</organism>
<dbReference type="GO" id="GO:0016747">
    <property type="term" value="F:acyltransferase activity, transferring groups other than amino-acyl groups"/>
    <property type="evidence" value="ECO:0007669"/>
    <property type="project" value="InterPro"/>
</dbReference>
<proteinExistence type="predicted"/>
<dbReference type="InterPro" id="IPR016181">
    <property type="entry name" value="Acyl_CoA_acyltransferase"/>
</dbReference>
<gene>
    <name evidence="2" type="ORF">AMD01_15640</name>
</gene>
<reference evidence="3" key="1">
    <citation type="submission" date="2015-08" db="EMBL/GenBank/DDBJ databases">
        <title>Fjat-14210 dsm16467.</title>
        <authorList>
            <person name="Liu B."/>
            <person name="Wang J."/>
            <person name="Zhu Y."/>
            <person name="Liu G."/>
            <person name="Chen Q."/>
            <person name="Chen Z."/>
            <person name="Lan J."/>
            <person name="Che J."/>
            <person name="Ge C."/>
            <person name="Shi H."/>
            <person name="Pan Z."/>
            <person name="Liu X."/>
        </authorList>
    </citation>
    <scope>NUCLEOTIDE SEQUENCE [LARGE SCALE GENOMIC DNA]</scope>
    <source>
        <strain evidence="3">DSM 16467</strain>
    </source>
</reference>
<dbReference type="RefSeq" id="WP_053402370.1">
    <property type="nucleotide sequence ID" value="NZ_JAUKEN010000001.1"/>
</dbReference>
<accession>A0A0M0KYL2</accession>
<dbReference type="EMBL" id="LILC01000021">
    <property type="protein sequence ID" value="KOO43458.1"/>
    <property type="molecule type" value="Genomic_DNA"/>
</dbReference>
<dbReference type="Pfam" id="PF00583">
    <property type="entry name" value="Acetyltransf_1"/>
    <property type="match status" value="1"/>
</dbReference>
<dbReference type="STRING" id="284581.AMD01_15640"/>
<evidence type="ECO:0000313" key="2">
    <source>
        <dbReference type="EMBL" id="KOO43458.1"/>
    </source>
</evidence>
<sequence length="144" mass="16962">MIINIPLYQLRNYPSFFELHELLFGPTYSGQLLHQLEEKKNVQILAFKEKERIVAYKLGYEINKHTFYSWLGGVHPAHRRKGIASSLMSYQHDYCQGAGYTRITTKTTNKWRDMLILNLQHGFQIVGTYVDHEKEVKIMLEKTI</sequence>
<name>A0A0M0KYL2_9BACI</name>
<feature type="domain" description="N-acetyltransferase" evidence="1">
    <location>
        <begin position="3"/>
        <end position="144"/>
    </location>
</feature>
<evidence type="ECO:0000259" key="1">
    <source>
        <dbReference type="PROSITE" id="PS51186"/>
    </source>
</evidence>
<dbReference type="CDD" id="cd04301">
    <property type="entry name" value="NAT_SF"/>
    <property type="match status" value="1"/>
</dbReference>
<dbReference type="InterPro" id="IPR000182">
    <property type="entry name" value="GNAT_dom"/>
</dbReference>
<dbReference type="Proteomes" id="UP000037558">
    <property type="component" value="Unassembled WGS sequence"/>
</dbReference>
<protein>
    <recommendedName>
        <fullName evidence="1">N-acetyltransferase domain-containing protein</fullName>
    </recommendedName>
</protein>
<dbReference type="SUPFAM" id="SSF55729">
    <property type="entry name" value="Acyl-CoA N-acyltransferases (Nat)"/>
    <property type="match status" value="1"/>
</dbReference>